<gene>
    <name evidence="2" type="ORF">TPAB3V08_LOCUS10882</name>
</gene>
<comment type="caution">
    <text evidence="2">The sequence shown here is derived from an EMBL/GenBank/DDBJ whole genome shotgun (WGS) entry which is preliminary data.</text>
</comment>
<organism evidence="2 3">
    <name type="scientific">Timema podura</name>
    <name type="common">Walking stick</name>
    <dbReference type="NCBI Taxonomy" id="61482"/>
    <lineage>
        <taxon>Eukaryota</taxon>
        <taxon>Metazoa</taxon>
        <taxon>Ecdysozoa</taxon>
        <taxon>Arthropoda</taxon>
        <taxon>Hexapoda</taxon>
        <taxon>Insecta</taxon>
        <taxon>Pterygota</taxon>
        <taxon>Neoptera</taxon>
        <taxon>Polyneoptera</taxon>
        <taxon>Phasmatodea</taxon>
        <taxon>Timematodea</taxon>
        <taxon>Timematoidea</taxon>
        <taxon>Timematidae</taxon>
        <taxon>Timema</taxon>
    </lineage>
</organism>
<accession>A0ABN7P7Y6</accession>
<evidence type="ECO:0000256" key="1">
    <source>
        <dbReference type="SAM" id="MobiDB-lite"/>
    </source>
</evidence>
<evidence type="ECO:0000313" key="2">
    <source>
        <dbReference type="EMBL" id="CAG2063935.1"/>
    </source>
</evidence>
<proteinExistence type="predicted"/>
<reference evidence="2" key="1">
    <citation type="submission" date="2021-03" db="EMBL/GenBank/DDBJ databases">
        <authorList>
            <person name="Tran Van P."/>
        </authorList>
    </citation>
    <scope>NUCLEOTIDE SEQUENCE</scope>
</reference>
<feature type="region of interest" description="Disordered" evidence="1">
    <location>
        <begin position="111"/>
        <end position="139"/>
    </location>
</feature>
<name>A0ABN7P7Y6_TIMPD</name>
<feature type="compositionally biased region" description="Low complexity" evidence="1">
    <location>
        <begin position="111"/>
        <end position="134"/>
    </location>
</feature>
<evidence type="ECO:0000313" key="3">
    <source>
        <dbReference type="Proteomes" id="UP001153148"/>
    </source>
</evidence>
<keyword evidence="3" id="KW-1185">Reference proteome</keyword>
<dbReference type="Proteomes" id="UP001153148">
    <property type="component" value="Unassembled WGS sequence"/>
</dbReference>
<protein>
    <submittedName>
        <fullName evidence="2">Uncharacterized protein</fullName>
    </submittedName>
</protein>
<sequence length="195" mass="20978">MLQRERRVSVCLAGRLTEDYEQADQYCREGSHAKLEGLPLLNQLTVLPPETPGTHAAVPVSGVLVDAGTAVETGDVQTLVLVCAAFVVWGHDLALTAAVYRGGLLHTTVTSHNTPTTGGTQTRANNTQQTNTSTHSKGSGQITLAHGLLEGQFLSRLRAMVAWPHWVPFMAGGKGRCFPSSLMSSRQPDRDKFCL</sequence>
<dbReference type="EMBL" id="CAJPIN010030181">
    <property type="protein sequence ID" value="CAG2063935.1"/>
    <property type="molecule type" value="Genomic_DNA"/>
</dbReference>